<accession>A0A7K9IBB3</accession>
<dbReference type="Proteomes" id="UP000534107">
    <property type="component" value="Unassembled WGS sequence"/>
</dbReference>
<dbReference type="OrthoDB" id="9941526at2759"/>
<keyword evidence="2" id="KW-1185">Reference proteome</keyword>
<feature type="non-terminal residue" evidence="1">
    <location>
        <position position="1"/>
    </location>
</feature>
<name>A0A7K9IBB3_9PICI</name>
<reference evidence="1 2" key="1">
    <citation type="submission" date="2019-09" db="EMBL/GenBank/DDBJ databases">
        <title>Bird 10,000 Genomes (B10K) Project - Family phase.</title>
        <authorList>
            <person name="Zhang G."/>
        </authorList>
    </citation>
    <scope>NUCLEOTIDE SEQUENCE [LARGE SCALE GENOMIC DNA]</scope>
    <source>
        <strain evidence="1">B10K-DU-001-16</strain>
        <tissue evidence="1">Muscle</tissue>
    </source>
</reference>
<feature type="non-terminal residue" evidence="1">
    <location>
        <position position="79"/>
    </location>
</feature>
<dbReference type="EMBL" id="VWZO01022872">
    <property type="protein sequence ID" value="NXH23387.1"/>
    <property type="molecule type" value="Genomic_DNA"/>
</dbReference>
<evidence type="ECO:0000313" key="1">
    <source>
        <dbReference type="EMBL" id="NXH23387.1"/>
    </source>
</evidence>
<protein>
    <submittedName>
        <fullName evidence="1">RBM44 protein</fullName>
    </submittedName>
</protein>
<proteinExistence type="predicted"/>
<sequence length="79" mass="8586">ENFGQKTSASSSINPYDDFISSNTLKLSSFAKLMRKLEEIHPEASRDKIVDALLEVKKNSGILSGLSISSVVDRTSAVL</sequence>
<organism evidence="1 2">
    <name type="scientific">Bucco capensis</name>
    <name type="common">collared puffbird</name>
    <dbReference type="NCBI Taxonomy" id="135168"/>
    <lineage>
        <taxon>Eukaryota</taxon>
        <taxon>Metazoa</taxon>
        <taxon>Chordata</taxon>
        <taxon>Craniata</taxon>
        <taxon>Vertebrata</taxon>
        <taxon>Euteleostomi</taxon>
        <taxon>Archelosauria</taxon>
        <taxon>Archosauria</taxon>
        <taxon>Dinosauria</taxon>
        <taxon>Saurischia</taxon>
        <taxon>Theropoda</taxon>
        <taxon>Coelurosauria</taxon>
        <taxon>Aves</taxon>
        <taxon>Neognathae</taxon>
        <taxon>Neoaves</taxon>
        <taxon>Telluraves</taxon>
        <taxon>Coraciimorphae</taxon>
        <taxon>Piciformes</taxon>
        <taxon>Bucconidae</taxon>
        <taxon>Bucco</taxon>
    </lineage>
</organism>
<gene>
    <name evidence="1" type="primary">Rbm44</name>
    <name evidence="1" type="ORF">BUCCAP_R04996</name>
</gene>
<dbReference type="AlphaFoldDB" id="A0A7K9IBB3"/>
<evidence type="ECO:0000313" key="2">
    <source>
        <dbReference type="Proteomes" id="UP000534107"/>
    </source>
</evidence>
<comment type="caution">
    <text evidence="1">The sequence shown here is derived from an EMBL/GenBank/DDBJ whole genome shotgun (WGS) entry which is preliminary data.</text>
</comment>